<feature type="transmembrane region" description="Helical" evidence="1">
    <location>
        <begin position="39"/>
        <end position="59"/>
    </location>
</feature>
<reference evidence="2" key="1">
    <citation type="submission" date="2022-08" db="EMBL/GenBank/DDBJ databases">
        <authorList>
            <person name="Deng Y."/>
            <person name="Han X.-F."/>
            <person name="Zhang Y.-Q."/>
        </authorList>
    </citation>
    <scope>NUCLEOTIDE SEQUENCE</scope>
    <source>
        <strain evidence="2">CPCC 203407</strain>
    </source>
</reference>
<comment type="caution">
    <text evidence="2">The sequence shown here is derived from an EMBL/GenBank/DDBJ whole genome shotgun (WGS) entry which is preliminary data.</text>
</comment>
<dbReference type="EMBL" id="JANLCK010000003">
    <property type="protein sequence ID" value="MCS5725745.1"/>
    <property type="molecule type" value="Genomic_DNA"/>
</dbReference>
<dbReference type="RefSeq" id="WP_259526320.1">
    <property type="nucleotide sequence ID" value="NZ_JANLCK010000003.1"/>
</dbReference>
<dbReference type="AlphaFoldDB" id="A0AA41XGD3"/>
<evidence type="ECO:0000256" key="1">
    <source>
        <dbReference type="SAM" id="Phobius"/>
    </source>
</evidence>
<keyword evidence="1" id="KW-0812">Transmembrane</keyword>
<proteinExistence type="predicted"/>
<accession>A0AA41XGD3</accession>
<dbReference type="Proteomes" id="UP001165587">
    <property type="component" value="Unassembled WGS sequence"/>
</dbReference>
<feature type="transmembrane region" description="Helical" evidence="1">
    <location>
        <begin position="7"/>
        <end position="27"/>
    </location>
</feature>
<keyword evidence="1" id="KW-0472">Membrane</keyword>
<keyword evidence="1" id="KW-1133">Transmembrane helix</keyword>
<sequence length="71" mass="7659">MTFGARLAIAITFIVVGVAALTIILTLEIDGGAPQWLHWISWIGGGLFAAGIGNLVNAFRLRNVPRVDRQE</sequence>
<organism evidence="2 3">
    <name type="scientific">Herbiconiux oxytropis</name>
    <dbReference type="NCBI Taxonomy" id="2970915"/>
    <lineage>
        <taxon>Bacteria</taxon>
        <taxon>Bacillati</taxon>
        <taxon>Actinomycetota</taxon>
        <taxon>Actinomycetes</taxon>
        <taxon>Micrococcales</taxon>
        <taxon>Microbacteriaceae</taxon>
        <taxon>Herbiconiux</taxon>
    </lineage>
</organism>
<name>A0AA41XGD3_9MICO</name>
<evidence type="ECO:0000313" key="2">
    <source>
        <dbReference type="EMBL" id="MCS5725745.1"/>
    </source>
</evidence>
<evidence type="ECO:0000313" key="3">
    <source>
        <dbReference type="Proteomes" id="UP001165587"/>
    </source>
</evidence>
<keyword evidence="3" id="KW-1185">Reference proteome</keyword>
<protein>
    <submittedName>
        <fullName evidence="2">Uncharacterized protein</fullName>
    </submittedName>
</protein>
<gene>
    <name evidence="2" type="ORF">N1028_07525</name>
</gene>